<sequence length="329" mass="37047">MKIIALEEHVVPRHISEEWVRTADRQDSSVAYSPQHLTMRLEDLDAIRLAEMADCGIDKQVLSLPAPALQNFETGDAIRLAREFNDGMAAAVARRPDKFEAFASLPMPSPDDAAAELERCVRELGLQGALLCGRTGERHMDDRAFDPVYGAAERLNAPLYIHPQMPPASVINAYYDGFEPVAGFMLATAAIGWHYEAGLEFLRMVMGGVFDRFPKLQVMLGHWGEVVLFYLDRIALLDKANLKLDRPIKEYFQQNAYYTPSGIFTQQYLDWAITTVGVDRIIFSQDYPYQMSGGGGARAFLEQAAISQEDKERIAHRNWEDLTSRIVRS</sequence>
<dbReference type="InterPro" id="IPR032466">
    <property type="entry name" value="Metal_Hydrolase"/>
</dbReference>
<dbReference type="PANTHER" id="PTHR21240">
    <property type="entry name" value="2-AMINO-3-CARBOXYLMUCONATE-6-SEMIALDEHYDE DECARBOXYLASE"/>
    <property type="match status" value="1"/>
</dbReference>
<dbReference type="PANTHER" id="PTHR21240:SF30">
    <property type="entry name" value="AMIDOHYDROLASE-RELATED DOMAIN-CONTAINING PROTEIN-RELATED"/>
    <property type="match status" value="1"/>
</dbReference>
<protein>
    <submittedName>
        <fullName evidence="3">Amidohydrolase family protein</fullName>
    </submittedName>
</protein>
<organism evidence="3 4">
    <name type="scientific">Sphingobium nicotianae</name>
    <dbReference type="NCBI Taxonomy" id="2782607"/>
    <lineage>
        <taxon>Bacteria</taxon>
        <taxon>Pseudomonadati</taxon>
        <taxon>Pseudomonadota</taxon>
        <taxon>Alphaproteobacteria</taxon>
        <taxon>Sphingomonadales</taxon>
        <taxon>Sphingomonadaceae</taxon>
        <taxon>Sphingobium</taxon>
    </lineage>
</organism>
<dbReference type="GO" id="GO:0016831">
    <property type="term" value="F:carboxy-lyase activity"/>
    <property type="evidence" value="ECO:0007669"/>
    <property type="project" value="InterPro"/>
</dbReference>
<dbReference type="SUPFAM" id="SSF51556">
    <property type="entry name" value="Metallo-dependent hydrolases"/>
    <property type="match status" value="1"/>
</dbReference>
<evidence type="ECO:0000313" key="3">
    <source>
        <dbReference type="EMBL" id="MBT2188643.1"/>
    </source>
</evidence>
<proteinExistence type="predicted"/>
<name>A0A9X1DFM7_9SPHN</name>
<dbReference type="EMBL" id="JAHGAW010000012">
    <property type="protein sequence ID" value="MBT2188643.1"/>
    <property type="molecule type" value="Genomic_DNA"/>
</dbReference>
<evidence type="ECO:0000259" key="2">
    <source>
        <dbReference type="Pfam" id="PF04909"/>
    </source>
</evidence>
<dbReference type="RefSeq" id="WP_214624900.1">
    <property type="nucleotide sequence ID" value="NZ_JAHGAW010000012.1"/>
</dbReference>
<dbReference type="InterPro" id="IPR006680">
    <property type="entry name" value="Amidohydro-rel"/>
</dbReference>
<evidence type="ECO:0000313" key="4">
    <source>
        <dbReference type="Proteomes" id="UP001138757"/>
    </source>
</evidence>
<dbReference type="GO" id="GO:0016787">
    <property type="term" value="F:hydrolase activity"/>
    <property type="evidence" value="ECO:0007669"/>
    <property type="project" value="InterPro"/>
</dbReference>
<dbReference type="Gene3D" id="3.20.20.140">
    <property type="entry name" value="Metal-dependent hydrolases"/>
    <property type="match status" value="1"/>
</dbReference>
<keyword evidence="4" id="KW-1185">Reference proteome</keyword>
<accession>A0A9X1DFM7</accession>
<dbReference type="Proteomes" id="UP001138757">
    <property type="component" value="Unassembled WGS sequence"/>
</dbReference>
<keyword evidence="1" id="KW-0456">Lyase</keyword>
<comment type="caution">
    <text evidence="3">The sequence shown here is derived from an EMBL/GenBank/DDBJ whole genome shotgun (WGS) entry which is preliminary data.</text>
</comment>
<dbReference type="InterPro" id="IPR032465">
    <property type="entry name" value="ACMSD"/>
</dbReference>
<evidence type="ECO:0000256" key="1">
    <source>
        <dbReference type="ARBA" id="ARBA00023239"/>
    </source>
</evidence>
<dbReference type="AlphaFoldDB" id="A0A9X1DFM7"/>
<dbReference type="GO" id="GO:0019748">
    <property type="term" value="P:secondary metabolic process"/>
    <property type="evidence" value="ECO:0007669"/>
    <property type="project" value="TreeGrafter"/>
</dbReference>
<feature type="domain" description="Amidohydrolase-related" evidence="2">
    <location>
        <begin position="46"/>
        <end position="318"/>
    </location>
</feature>
<dbReference type="GO" id="GO:0005829">
    <property type="term" value="C:cytosol"/>
    <property type="evidence" value="ECO:0007669"/>
    <property type="project" value="TreeGrafter"/>
</dbReference>
<dbReference type="Pfam" id="PF04909">
    <property type="entry name" value="Amidohydro_2"/>
    <property type="match status" value="1"/>
</dbReference>
<reference evidence="3" key="1">
    <citation type="submission" date="2021-05" db="EMBL/GenBank/DDBJ databases">
        <title>Genome of Sphingobium sp. strain.</title>
        <authorList>
            <person name="Fan R."/>
        </authorList>
    </citation>
    <scope>NUCLEOTIDE SEQUENCE</scope>
    <source>
        <strain evidence="3">H33</strain>
    </source>
</reference>
<gene>
    <name evidence="3" type="ORF">KK488_16945</name>
</gene>